<dbReference type="AlphaFoldDB" id="A0A438BXR4"/>
<sequence length="147" mass="16222">MGLRTTKGVLLHGPPGTGKTSLARLCICDAGVNLFSVNGAEIVSQYYGESEQALHEIFDSASQAAPAVVRFLQPKEFNFSDLVHSFISDSRAIMESYLLSYPLLKLLFSHVWQGNDILLRDMRCNKFETSVCIETPAVKQSRVVPGK</sequence>
<evidence type="ECO:0000259" key="1">
    <source>
        <dbReference type="Pfam" id="PF00004"/>
    </source>
</evidence>
<dbReference type="InterPro" id="IPR050168">
    <property type="entry name" value="AAA_ATPase_domain"/>
</dbReference>
<evidence type="ECO:0000313" key="3">
    <source>
        <dbReference type="Proteomes" id="UP000288805"/>
    </source>
</evidence>
<dbReference type="EMBL" id="QGNW01002594">
    <property type="protein sequence ID" value="RVW15804.1"/>
    <property type="molecule type" value="Genomic_DNA"/>
</dbReference>
<dbReference type="GO" id="GO:0005524">
    <property type="term" value="F:ATP binding"/>
    <property type="evidence" value="ECO:0007669"/>
    <property type="project" value="InterPro"/>
</dbReference>
<protein>
    <submittedName>
        <fullName evidence="2">Calmodulin-interacting protein 111</fullName>
    </submittedName>
</protein>
<reference evidence="2 3" key="1">
    <citation type="journal article" date="2018" name="PLoS Genet.">
        <title>Population sequencing reveals clonal diversity and ancestral inbreeding in the grapevine cultivar Chardonnay.</title>
        <authorList>
            <person name="Roach M.J."/>
            <person name="Johnson D.L."/>
            <person name="Bohlmann J."/>
            <person name="van Vuuren H.J."/>
            <person name="Jones S.J."/>
            <person name="Pretorius I.S."/>
            <person name="Schmidt S.A."/>
            <person name="Borneman A.R."/>
        </authorList>
    </citation>
    <scope>NUCLEOTIDE SEQUENCE [LARGE SCALE GENOMIC DNA]</scope>
    <source>
        <strain evidence="3">cv. Chardonnay</strain>
        <tissue evidence="2">Leaf</tissue>
    </source>
</reference>
<evidence type="ECO:0000313" key="2">
    <source>
        <dbReference type="EMBL" id="RVW15804.1"/>
    </source>
</evidence>
<dbReference type="PANTHER" id="PTHR23077">
    <property type="entry name" value="AAA-FAMILY ATPASE"/>
    <property type="match status" value="1"/>
</dbReference>
<proteinExistence type="predicted"/>
<gene>
    <name evidence="2" type="primary">CIP111_5</name>
    <name evidence="2" type="ORF">CK203_073047</name>
</gene>
<dbReference type="InterPro" id="IPR003959">
    <property type="entry name" value="ATPase_AAA_core"/>
</dbReference>
<dbReference type="GO" id="GO:0016887">
    <property type="term" value="F:ATP hydrolysis activity"/>
    <property type="evidence" value="ECO:0007669"/>
    <property type="project" value="InterPro"/>
</dbReference>
<dbReference type="Pfam" id="PF00004">
    <property type="entry name" value="AAA"/>
    <property type="match status" value="1"/>
</dbReference>
<dbReference type="Proteomes" id="UP000288805">
    <property type="component" value="Unassembled WGS sequence"/>
</dbReference>
<accession>A0A438BXR4</accession>
<feature type="domain" description="ATPase AAA-type core" evidence="1">
    <location>
        <begin position="9"/>
        <end position="69"/>
    </location>
</feature>
<dbReference type="SUPFAM" id="SSF52540">
    <property type="entry name" value="P-loop containing nucleoside triphosphate hydrolases"/>
    <property type="match status" value="1"/>
</dbReference>
<comment type="caution">
    <text evidence="2">The sequence shown here is derived from an EMBL/GenBank/DDBJ whole genome shotgun (WGS) entry which is preliminary data.</text>
</comment>
<dbReference type="InterPro" id="IPR027417">
    <property type="entry name" value="P-loop_NTPase"/>
</dbReference>
<organism evidence="2 3">
    <name type="scientific">Vitis vinifera</name>
    <name type="common">Grape</name>
    <dbReference type="NCBI Taxonomy" id="29760"/>
    <lineage>
        <taxon>Eukaryota</taxon>
        <taxon>Viridiplantae</taxon>
        <taxon>Streptophyta</taxon>
        <taxon>Embryophyta</taxon>
        <taxon>Tracheophyta</taxon>
        <taxon>Spermatophyta</taxon>
        <taxon>Magnoliopsida</taxon>
        <taxon>eudicotyledons</taxon>
        <taxon>Gunneridae</taxon>
        <taxon>Pentapetalae</taxon>
        <taxon>rosids</taxon>
        <taxon>Vitales</taxon>
        <taxon>Vitaceae</taxon>
        <taxon>Viteae</taxon>
        <taxon>Vitis</taxon>
    </lineage>
</organism>
<name>A0A438BXR4_VITVI</name>
<dbReference type="PANTHER" id="PTHR23077:SF117">
    <property type="entry name" value="AAA+ ATPASE DOMAIN-CONTAINING PROTEIN"/>
    <property type="match status" value="1"/>
</dbReference>
<dbReference type="Gene3D" id="3.40.50.300">
    <property type="entry name" value="P-loop containing nucleotide triphosphate hydrolases"/>
    <property type="match status" value="1"/>
</dbReference>